<proteinExistence type="predicted"/>
<evidence type="ECO:0000313" key="1">
    <source>
        <dbReference type="EMBL" id="KNZ58567.1"/>
    </source>
</evidence>
<evidence type="ECO:0000313" key="2">
    <source>
        <dbReference type="Proteomes" id="UP000037035"/>
    </source>
</evidence>
<dbReference type="AlphaFoldDB" id="A0A0L6VDC5"/>
<dbReference type="EMBL" id="LAVV01006731">
    <property type="protein sequence ID" value="KNZ58567.1"/>
    <property type="molecule type" value="Genomic_DNA"/>
</dbReference>
<comment type="caution">
    <text evidence="1">The sequence shown here is derived from an EMBL/GenBank/DDBJ whole genome shotgun (WGS) entry which is preliminary data.</text>
</comment>
<gene>
    <name evidence="1" type="ORF">VP01_1904g3</name>
</gene>
<name>A0A0L6VDC5_9BASI</name>
<dbReference type="Proteomes" id="UP000037035">
    <property type="component" value="Unassembled WGS sequence"/>
</dbReference>
<keyword evidence="2" id="KW-1185">Reference proteome</keyword>
<protein>
    <submittedName>
        <fullName evidence="1">Uncharacterized protein</fullName>
    </submittedName>
</protein>
<sequence>MTELDPSSIKLVTEKLDVDNFSAWRWSIITALGYKNLDDYVLTEHSADMVSSPDYKQKRKQVTNFIRMHLSHSNLERFVPDIAEYDPKALWDSIVSHFAAKTIENSANALDRLFDTQFIEGEMEKSVNTFRATFRRVVEEKPNFC</sequence>
<organism evidence="1 2">
    <name type="scientific">Puccinia sorghi</name>
    <dbReference type="NCBI Taxonomy" id="27349"/>
    <lineage>
        <taxon>Eukaryota</taxon>
        <taxon>Fungi</taxon>
        <taxon>Dikarya</taxon>
        <taxon>Basidiomycota</taxon>
        <taxon>Pucciniomycotina</taxon>
        <taxon>Pucciniomycetes</taxon>
        <taxon>Pucciniales</taxon>
        <taxon>Pucciniaceae</taxon>
        <taxon>Puccinia</taxon>
    </lineage>
</organism>
<dbReference type="VEuPathDB" id="FungiDB:VP01_1904g3"/>
<accession>A0A0L6VDC5</accession>
<reference evidence="1 2" key="1">
    <citation type="submission" date="2015-08" db="EMBL/GenBank/DDBJ databases">
        <title>Next Generation Sequencing and Analysis of the Genome of Puccinia sorghi L Schw, the Causal Agent of Maize Common Rust.</title>
        <authorList>
            <person name="Rochi L."/>
            <person name="Burguener G."/>
            <person name="Darino M."/>
            <person name="Turjanski A."/>
            <person name="Kreff E."/>
            <person name="Dieguez M.J."/>
            <person name="Sacco F."/>
        </authorList>
    </citation>
    <scope>NUCLEOTIDE SEQUENCE [LARGE SCALE GENOMIC DNA]</scope>
    <source>
        <strain evidence="1 2">RO10H11247</strain>
    </source>
</reference>